<feature type="compositionally biased region" description="Polar residues" evidence="1">
    <location>
        <begin position="265"/>
        <end position="282"/>
    </location>
</feature>
<evidence type="ECO:0000313" key="3">
    <source>
        <dbReference type="EMBL" id="CBQ71029.1"/>
    </source>
</evidence>
<accession>E6ZUX2</accession>
<keyword evidence="2" id="KW-0732">Signal</keyword>
<feature type="compositionally biased region" description="Low complexity" evidence="1">
    <location>
        <begin position="420"/>
        <end position="434"/>
    </location>
</feature>
<proteinExistence type="predicted"/>
<reference evidence="3 4" key="1">
    <citation type="journal article" date="2010" name="Science">
        <title>Pathogenicity determinants in smut fungi revealed by genome comparison.</title>
        <authorList>
            <person name="Schirawski J."/>
            <person name="Mannhaupt G."/>
            <person name="Muench K."/>
            <person name="Brefort T."/>
            <person name="Schipper K."/>
            <person name="Doehlemann G."/>
            <person name="Di Stasio M."/>
            <person name="Roessel N."/>
            <person name="Mendoza-Mendoza A."/>
            <person name="Pester D."/>
            <person name="Mueller O."/>
            <person name="Winterberg B."/>
            <person name="Meyer E."/>
            <person name="Ghareeb H."/>
            <person name="Wollenberg T."/>
            <person name="Muensterkoetter M."/>
            <person name="Wong P."/>
            <person name="Walter M."/>
            <person name="Stukenbrock E."/>
            <person name="Gueldener U."/>
            <person name="Kahmann R."/>
        </authorList>
    </citation>
    <scope>NUCLEOTIDE SEQUENCE [LARGE SCALE GENOMIC DNA]</scope>
    <source>
        <strain evidence="4">SRZ2</strain>
    </source>
</reference>
<dbReference type="Proteomes" id="UP000008867">
    <property type="component" value="Chromosome 20"/>
</dbReference>
<sequence>MTMRGQWVAALILLLLFGIASAPRPQLPILPANYEWPENAVQILRSRYEDGPSHHYSEEEADNFLANSLLHYTQLAQTRRTKEQFRAENVREKLVKSTAFMPRYRLVIEGLESKGNQRRGAPSWFSLPLMVDRQGLHYLHDRLPDGRLERSLDLIRLDRYKTRTIDGFWLPTAIVRPRYGRGGPANVKFTVVHEFPTSGNKFRSLYLVNPDGAARALSQALQDKESIWLKKVNPDDHIIISRLWRKAVNSPFLLESPFFSNQERAQFSSKERNQNVASTIAPGSSAHPRSRNDGHFGASSSSSEEEHPVLRGTPVNVNQNRHAVDVVPGPAHDSPHIVQNVPNTYHEPNTYQWPTSSYEHGPHYQKWIASQGAVNSAQGASSSSSAAPVPGRPQLVEHDFLTQRHDPGPIQPIRPRPLYPGQQRLQPSPQQNQPDQVPSYLRSLERDSNVDLDLSLTL</sequence>
<feature type="compositionally biased region" description="Pro residues" evidence="1">
    <location>
        <begin position="409"/>
        <end position="418"/>
    </location>
</feature>
<evidence type="ECO:0000313" key="4">
    <source>
        <dbReference type="Proteomes" id="UP000008867"/>
    </source>
</evidence>
<evidence type="ECO:0000256" key="1">
    <source>
        <dbReference type="SAM" id="MobiDB-lite"/>
    </source>
</evidence>
<dbReference type="VEuPathDB" id="FungiDB:sr13496"/>
<gene>
    <name evidence="3" type="ORF">sr13496</name>
</gene>
<dbReference type="EMBL" id="FQ311442">
    <property type="protein sequence ID" value="CBQ71029.1"/>
    <property type="molecule type" value="Genomic_DNA"/>
</dbReference>
<feature type="signal peptide" evidence="2">
    <location>
        <begin position="1"/>
        <end position="22"/>
    </location>
</feature>
<feature type="region of interest" description="Disordered" evidence="1">
    <location>
        <begin position="265"/>
        <end position="345"/>
    </location>
</feature>
<feature type="chain" id="PRO_5003215027" evidence="2">
    <location>
        <begin position="23"/>
        <end position="458"/>
    </location>
</feature>
<dbReference type="OrthoDB" id="2551099at2759"/>
<dbReference type="HOGENOM" id="CLU_548750_0_0_1"/>
<organism evidence="3 4">
    <name type="scientific">Sporisorium reilianum (strain SRZ2)</name>
    <name type="common">Maize head smut fungus</name>
    <dbReference type="NCBI Taxonomy" id="999809"/>
    <lineage>
        <taxon>Eukaryota</taxon>
        <taxon>Fungi</taxon>
        <taxon>Dikarya</taxon>
        <taxon>Basidiomycota</taxon>
        <taxon>Ustilaginomycotina</taxon>
        <taxon>Ustilaginomycetes</taxon>
        <taxon>Ustilaginales</taxon>
        <taxon>Ustilaginaceae</taxon>
        <taxon>Sporisorium</taxon>
    </lineage>
</organism>
<protein>
    <submittedName>
        <fullName evidence="3">Conserved hypothetical Ustilaginaceae-specific protein</fullName>
    </submittedName>
</protein>
<feature type="region of interest" description="Disordered" evidence="1">
    <location>
        <begin position="403"/>
        <end position="445"/>
    </location>
</feature>
<dbReference type="eggNOG" id="ENOG502RDQ4">
    <property type="taxonomic scope" value="Eukaryota"/>
</dbReference>
<keyword evidence="4" id="KW-1185">Reference proteome</keyword>
<name>E6ZUX2_SPORE</name>
<dbReference type="AlphaFoldDB" id="E6ZUX2"/>
<evidence type="ECO:0000256" key="2">
    <source>
        <dbReference type="SAM" id="SignalP"/>
    </source>
</evidence>